<keyword evidence="2" id="KW-0812">Transmembrane</keyword>
<accession>A0ABU9QHH8</accession>
<gene>
    <name evidence="3" type="ORF">V4C55_24395</name>
</gene>
<keyword evidence="2" id="KW-0472">Membrane</keyword>
<feature type="transmembrane region" description="Helical" evidence="2">
    <location>
        <begin position="111"/>
        <end position="132"/>
    </location>
</feature>
<evidence type="ECO:0000313" key="4">
    <source>
        <dbReference type="Proteomes" id="UP001494588"/>
    </source>
</evidence>
<feature type="transmembrane region" description="Helical" evidence="2">
    <location>
        <begin position="176"/>
        <end position="195"/>
    </location>
</feature>
<keyword evidence="4" id="KW-1185">Reference proteome</keyword>
<protein>
    <submittedName>
        <fullName evidence="3">Pr6Pr family membrane protein</fullName>
    </submittedName>
</protein>
<feature type="transmembrane region" description="Helical" evidence="2">
    <location>
        <begin position="215"/>
        <end position="236"/>
    </location>
</feature>
<reference evidence="3 4" key="1">
    <citation type="submission" date="2024-01" db="EMBL/GenBank/DDBJ databases">
        <title>The diversity of rhizobia nodulating Mimosa spp. in eleven states of Brazil covering several biomes is determined by host plant, location, and edaphic factors.</title>
        <authorList>
            <person name="Rouws L."/>
            <person name="Barauna A."/>
            <person name="Beukes C."/>
            <person name="De Faria S.M."/>
            <person name="Gross E."/>
            <person name="Dos Reis Junior F.B."/>
            <person name="Simon M."/>
            <person name="Maluk M."/>
            <person name="Odee D.W."/>
            <person name="Kenicer G."/>
            <person name="Young J.P.W."/>
            <person name="Reis V.M."/>
            <person name="Zilli J."/>
            <person name="James E.K."/>
        </authorList>
    </citation>
    <scope>NUCLEOTIDE SEQUENCE [LARGE SCALE GENOMIC DNA]</scope>
    <source>
        <strain evidence="3 4">JPY77</strain>
    </source>
</reference>
<feature type="transmembrane region" description="Helical" evidence="2">
    <location>
        <begin position="144"/>
        <end position="164"/>
    </location>
</feature>
<dbReference type="Proteomes" id="UP001494588">
    <property type="component" value="Unassembled WGS sequence"/>
</dbReference>
<keyword evidence="2" id="KW-1133">Transmembrane helix</keyword>
<name>A0ABU9QHH8_9BURK</name>
<evidence type="ECO:0000256" key="2">
    <source>
        <dbReference type="SAM" id="Phobius"/>
    </source>
</evidence>
<dbReference type="RefSeq" id="WP_201656384.1">
    <property type="nucleotide sequence ID" value="NZ_CAJHCS010000024.1"/>
</dbReference>
<dbReference type="InterPro" id="IPR049713">
    <property type="entry name" value="Pr6Pr-like"/>
</dbReference>
<evidence type="ECO:0000256" key="1">
    <source>
        <dbReference type="SAM" id="MobiDB-lite"/>
    </source>
</evidence>
<feature type="transmembrane region" description="Helical" evidence="2">
    <location>
        <begin position="79"/>
        <end position="99"/>
    </location>
</feature>
<evidence type="ECO:0000313" key="3">
    <source>
        <dbReference type="EMBL" id="MEM5288876.1"/>
    </source>
</evidence>
<comment type="caution">
    <text evidence="3">The sequence shown here is derived from an EMBL/GenBank/DDBJ whole genome shotgun (WGS) entry which is preliminary data.</text>
</comment>
<dbReference type="NCBIfam" id="NF038065">
    <property type="entry name" value="Pr6Pr"/>
    <property type="match status" value="1"/>
</dbReference>
<sequence>MKKPASSAASRAVSPGSSPLTAIEPELPLRTPSIASVALAISIALIAWLAFAAQTDVTVHRMLSRGYGVIDGIERLTSYLTNLTIFTCALCFTCVGFFGRSTTPFVRFFRQPTVVTAVTCYIVFVGFAYNLLLRHLWTPSGWRMLLNESLHTLVPLLVALYWLLFVPRFHLRLRHLLWWLAYPLGYLALTMMRGAMSDFYPYPFIDVGELGYTRVLINASLLVLAFVLLMAVFVAINHRRPIPSVTSVAPSMTPPRPQETNHDNNTA</sequence>
<feature type="transmembrane region" description="Helical" evidence="2">
    <location>
        <begin position="34"/>
        <end position="53"/>
    </location>
</feature>
<feature type="region of interest" description="Disordered" evidence="1">
    <location>
        <begin position="247"/>
        <end position="267"/>
    </location>
</feature>
<dbReference type="EMBL" id="JAZHGC010000021">
    <property type="protein sequence ID" value="MEM5288876.1"/>
    <property type="molecule type" value="Genomic_DNA"/>
</dbReference>
<organism evidence="3 4">
    <name type="scientific">Paraburkholderia sabiae</name>
    <dbReference type="NCBI Taxonomy" id="273251"/>
    <lineage>
        <taxon>Bacteria</taxon>
        <taxon>Pseudomonadati</taxon>
        <taxon>Pseudomonadota</taxon>
        <taxon>Betaproteobacteria</taxon>
        <taxon>Burkholderiales</taxon>
        <taxon>Burkholderiaceae</taxon>
        <taxon>Paraburkholderia</taxon>
    </lineage>
</organism>
<proteinExistence type="predicted"/>